<dbReference type="EMBL" id="ATAO01000228">
    <property type="protein sequence ID" value="EQM73122.1"/>
    <property type="molecule type" value="Genomic_DNA"/>
</dbReference>
<evidence type="ECO:0000313" key="1">
    <source>
        <dbReference type="EMBL" id="EQM73122.1"/>
    </source>
</evidence>
<evidence type="ECO:0000313" key="2">
    <source>
        <dbReference type="Proteomes" id="UP000016033"/>
    </source>
</evidence>
<sequence length="38" mass="4002">MPAMEAATTRFSFEFGAEGAVGAALTEDVMSVSFGCRR</sequence>
<dbReference type="Proteomes" id="UP000016033">
    <property type="component" value="Unassembled WGS sequence"/>
</dbReference>
<organism evidence="1 2">
    <name type="scientific">Microbacterium maritypicum MF109</name>
    <dbReference type="NCBI Taxonomy" id="1333857"/>
    <lineage>
        <taxon>Bacteria</taxon>
        <taxon>Bacillati</taxon>
        <taxon>Actinomycetota</taxon>
        <taxon>Actinomycetes</taxon>
        <taxon>Micrococcales</taxon>
        <taxon>Microbacteriaceae</taxon>
        <taxon>Microbacterium</taxon>
    </lineage>
</organism>
<reference evidence="1 2" key="1">
    <citation type="journal article" date="2013" name="Genome Announc.">
        <title>Whole-genome sequences of five oyster-associated bacteria show potential for crude oil hydrocarbon degradation.</title>
        <authorList>
            <person name="Chauhan A."/>
            <person name="Green S."/>
            <person name="Pathak A."/>
            <person name="Thomas J."/>
            <person name="Venkatramanan R."/>
        </authorList>
    </citation>
    <scope>NUCLEOTIDE SEQUENCE [LARGE SCALE GENOMIC DNA]</scope>
    <source>
        <strain evidence="1 2">MF109</strain>
    </source>
</reference>
<proteinExistence type="predicted"/>
<dbReference type="AlphaFoldDB" id="T5KC11"/>
<accession>T5KC11</accession>
<protein>
    <submittedName>
        <fullName evidence="1">Uncharacterized protein</fullName>
    </submittedName>
</protein>
<gene>
    <name evidence="1" type="ORF">L687_07545</name>
</gene>
<comment type="caution">
    <text evidence="1">The sequence shown here is derived from an EMBL/GenBank/DDBJ whole genome shotgun (WGS) entry which is preliminary data.</text>
</comment>
<name>T5KC11_MICMQ</name>